<dbReference type="SUPFAM" id="SSF56219">
    <property type="entry name" value="DNase I-like"/>
    <property type="match status" value="1"/>
</dbReference>
<keyword evidence="3" id="KW-1185">Reference proteome</keyword>
<accession>A0A834W8V9</accession>
<dbReference type="OrthoDB" id="846389at2759"/>
<dbReference type="Gene3D" id="3.30.420.10">
    <property type="entry name" value="Ribonuclease H-like superfamily/Ribonuclease H"/>
    <property type="match status" value="1"/>
</dbReference>
<dbReference type="InterPro" id="IPR005135">
    <property type="entry name" value="Endo/exonuclease/phosphatase"/>
</dbReference>
<sequence length="1070" mass="121947">MPLGLPRTLRTEDLAGRTRERIRQPLVTQMLRNNQIAEATGHSGGIWILTSERDVDFRVISSNHQAITVTVTKANSSWYFTAIYGSLCPATREFLWTHLIELKQSMTGPWLLLGDFNDILLPSEVSGGAFLTRRAEKFSDTLHKCELMDLGCKGNTFTWRRTMRNNVRIAKCLDRALANVEWRVTFPGASVHNLFSNYSDHNPVGVFLNKPAPNRNKPFRMEAAWTLHPAFPDVVRKAWSRHDKNIANSLASMRKEAIKFNQETFGNIFKRKRNILARLSGIQRTLDTHINGRLLAIERELRKELEEILKQEEILWFQKSRENWVKHGSRNTKFFHAQTLVRRKRNRIEGLFINSDEWCTDEEKLESEVTGFFKNLFQKEINTRTYLQMEGIRPLNSMEAQLMSTEVTREEVWMAIKSMKAYKAPGPDGFQPLFFQKYWDTVGDSVVEMDTLAEFCLASGLKINVLKSKASCSPKVSRSLRSDICRISGINFTEKLGKYLGVPLFQGRVRCRDFNYIIQNLKTRLSSWKANILNKAGRVILAKAVLSAIPVHTMQTVWVPEQVCENIDKNIMSFIWSSKSSGRDLHLVNWDKIAKPRDMGGLGLRKARQANTALLGKASWSIITGEDKLWVRILERKYLNGRNPLNIISKPLDSMVWKGILKASNRIKIDFGFRIGNGDITSIWHDRWVKDKPLYDWVNDDKMHLINHTSRVSSLIQDGRWQTDELTELIPSKVIESIHNIPLPQFPREDKLIWKIDPSGKYNAKNGYKFLIASVDCSPSALPWNKIWKLNCSENIKQFIWLLANNALPTNELRSSRGLSAGSTCRRCNTAPETSLHCLRDCDESLAVWARFGFNNLLNFLTSDTMDWILKFARVDITMQTDGIRFLCVLYGIWKGRNARIFKNKPVSLTSLCKSIEFDVERWGNPRPAGIGGLFRDSNGSWITGFSGAIEVNSNMVEELMAIRCGLSIGRDRGIVNLLVESDSLEAVNLISMGDSSFHSLGNILEDIRQLSSSFGKISFRHIFREANQSADFLAKLGLQGSVKLTLWEDPPSGLALALLADSLSTCFPR</sequence>
<dbReference type="SUPFAM" id="SSF53098">
    <property type="entry name" value="Ribonuclease H-like"/>
    <property type="match status" value="1"/>
</dbReference>
<dbReference type="Proteomes" id="UP000634136">
    <property type="component" value="Unassembled WGS sequence"/>
</dbReference>
<dbReference type="InterPro" id="IPR036691">
    <property type="entry name" value="Endo/exonu/phosph_ase_sf"/>
</dbReference>
<dbReference type="Pfam" id="PF13966">
    <property type="entry name" value="zf-RVT"/>
    <property type="match status" value="1"/>
</dbReference>
<dbReference type="PANTHER" id="PTHR33116:SF78">
    <property type="entry name" value="OS12G0587133 PROTEIN"/>
    <property type="match status" value="1"/>
</dbReference>
<dbReference type="Pfam" id="PF13456">
    <property type="entry name" value="RVT_3"/>
    <property type="match status" value="1"/>
</dbReference>
<dbReference type="CDD" id="cd06222">
    <property type="entry name" value="RNase_H_like"/>
    <property type="match status" value="1"/>
</dbReference>
<dbReference type="PANTHER" id="PTHR33116">
    <property type="entry name" value="REVERSE TRANSCRIPTASE ZINC-BINDING DOMAIN-CONTAINING PROTEIN-RELATED-RELATED"/>
    <property type="match status" value="1"/>
</dbReference>
<comment type="caution">
    <text evidence="2">The sequence shown here is derived from an EMBL/GenBank/DDBJ whole genome shotgun (WGS) entry which is preliminary data.</text>
</comment>
<gene>
    <name evidence="2" type="ORF">G2W53_033844</name>
</gene>
<dbReference type="InterPro" id="IPR012337">
    <property type="entry name" value="RNaseH-like_sf"/>
</dbReference>
<feature type="domain" description="RNase H type-1" evidence="1">
    <location>
        <begin position="902"/>
        <end position="1040"/>
    </location>
</feature>
<dbReference type="InterPro" id="IPR002156">
    <property type="entry name" value="RNaseH_domain"/>
</dbReference>
<evidence type="ECO:0000313" key="2">
    <source>
        <dbReference type="EMBL" id="KAF7812868.1"/>
    </source>
</evidence>
<dbReference type="InterPro" id="IPR044730">
    <property type="entry name" value="RNase_H-like_dom_plant"/>
</dbReference>
<dbReference type="GO" id="GO:0004523">
    <property type="term" value="F:RNA-DNA hybrid ribonuclease activity"/>
    <property type="evidence" value="ECO:0007669"/>
    <property type="project" value="InterPro"/>
</dbReference>
<dbReference type="Pfam" id="PF03372">
    <property type="entry name" value="Exo_endo_phos"/>
    <property type="match status" value="1"/>
</dbReference>
<dbReference type="AlphaFoldDB" id="A0A834W8V9"/>
<dbReference type="InterPro" id="IPR036397">
    <property type="entry name" value="RNaseH_sf"/>
</dbReference>
<organism evidence="2 3">
    <name type="scientific">Senna tora</name>
    <dbReference type="NCBI Taxonomy" id="362788"/>
    <lineage>
        <taxon>Eukaryota</taxon>
        <taxon>Viridiplantae</taxon>
        <taxon>Streptophyta</taxon>
        <taxon>Embryophyta</taxon>
        <taxon>Tracheophyta</taxon>
        <taxon>Spermatophyta</taxon>
        <taxon>Magnoliopsida</taxon>
        <taxon>eudicotyledons</taxon>
        <taxon>Gunneridae</taxon>
        <taxon>Pentapetalae</taxon>
        <taxon>rosids</taxon>
        <taxon>fabids</taxon>
        <taxon>Fabales</taxon>
        <taxon>Fabaceae</taxon>
        <taxon>Caesalpinioideae</taxon>
        <taxon>Cassia clade</taxon>
        <taxon>Senna</taxon>
    </lineage>
</organism>
<proteinExistence type="predicted"/>
<dbReference type="EMBL" id="JAAIUW010000010">
    <property type="protein sequence ID" value="KAF7812868.1"/>
    <property type="molecule type" value="Genomic_DNA"/>
</dbReference>
<reference evidence="2" key="1">
    <citation type="submission" date="2020-09" db="EMBL/GenBank/DDBJ databases">
        <title>Genome-Enabled Discovery of Anthraquinone Biosynthesis in Senna tora.</title>
        <authorList>
            <person name="Kang S.-H."/>
            <person name="Pandey R.P."/>
            <person name="Lee C.-M."/>
            <person name="Sim J.-S."/>
            <person name="Jeong J.-T."/>
            <person name="Choi B.-S."/>
            <person name="Jung M."/>
            <person name="Ginzburg D."/>
            <person name="Zhao K."/>
            <person name="Won S.Y."/>
            <person name="Oh T.-J."/>
            <person name="Yu Y."/>
            <person name="Kim N.-H."/>
            <person name="Lee O.R."/>
            <person name="Lee T.-H."/>
            <person name="Bashyal P."/>
            <person name="Kim T.-S."/>
            <person name="Lee W.-H."/>
            <person name="Kawkins C."/>
            <person name="Kim C.-K."/>
            <person name="Kim J.S."/>
            <person name="Ahn B.O."/>
            <person name="Rhee S.Y."/>
            <person name="Sohng J.K."/>
        </authorList>
    </citation>
    <scope>NUCLEOTIDE SEQUENCE</scope>
    <source>
        <tissue evidence="2">Leaf</tissue>
    </source>
</reference>
<protein>
    <submittedName>
        <fullName evidence="2">Ribonuclease H</fullName>
    </submittedName>
</protein>
<evidence type="ECO:0000313" key="3">
    <source>
        <dbReference type="Proteomes" id="UP000634136"/>
    </source>
</evidence>
<evidence type="ECO:0000259" key="1">
    <source>
        <dbReference type="PROSITE" id="PS50879"/>
    </source>
</evidence>
<dbReference type="Gene3D" id="3.60.10.10">
    <property type="entry name" value="Endonuclease/exonuclease/phosphatase"/>
    <property type="match status" value="1"/>
</dbReference>
<dbReference type="InterPro" id="IPR026960">
    <property type="entry name" value="RVT-Znf"/>
</dbReference>
<name>A0A834W8V9_9FABA</name>
<dbReference type="GO" id="GO:0003676">
    <property type="term" value="F:nucleic acid binding"/>
    <property type="evidence" value="ECO:0007669"/>
    <property type="project" value="InterPro"/>
</dbReference>
<dbReference type="PROSITE" id="PS50879">
    <property type="entry name" value="RNASE_H_1"/>
    <property type="match status" value="1"/>
</dbReference>